<evidence type="ECO:0000313" key="2">
    <source>
        <dbReference type="Proteomes" id="UP000058925"/>
    </source>
</evidence>
<dbReference type="AlphaFoldDB" id="A0A654M0P7"/>
<accession>A0A654M0P7</accession>
<evidence type="ECO:0000313" key="1">
    <source>
        <dbReference type="EMBL" id="ALI36111.1"/>
    </source>
</evidence>
<keyword evidence="2" id="KW-1185">Reference proteome</keyword>
<dbReference type="Proteomes" id="UP000058925">
    <property type="component" value="Chromosome"/>
</dbReference>
<dbReference type="KEGG" id="taa:NMY3_01908"/>
<proteinExistence type="predicted"/>
<protein>
    <submittedName>
        <fullName evidence="1">Uncharacterized protein</fullName>
    </submittedName>
</protein>
<name>A0A654M0P7_9ARCH</name>
<gene>
    <name evidence="1" type="ORF">NMY3_01908</name>
</gene>
<dbReference type="EMBL" id="CP012850">
    <property type="protein sequence ID" value="ALI36111.1"/>
    <property type="molecule type" value="Genomic_DNA"/>
</dbReference>
<sequence length="53" mass="6251">MTKYQQKRDVFGDEVISCSSLSITMMTLRRTDPIDLIKNKHKRFSIIHLDIIN</sequence>
<organism evidence="1 2">
    <name type="scientific">Candidatus Nitrosocosmicus oleophilus</name>
    <dbReference type="NCBI Taxonomy" id="1353260"/>
    <lineage>
        <taxon>Archaea</taxon>
        <taxon>Nitrososphaerota</taxon>
        <taxon>Nitrososphaeria</taxon>
        <taxon>Nitrososphaerales</taxon>
        <taxon>Nitrososphaeraceae</taxon>
        <taxon>Candidatus Nitrosocosmicus</taxon>
    </lineage>
</organism>
<reference evidence="2" key="1">
    <citation type="submission" date="2015-10" db="EMBL/GenBank/DDBJ databases">
        <title>Niche specialization of a soil ammonia-oxidizing archaeon, Candidatus Nitrosocosmicus oleophilus.</title>
        <authorList>
            <person name="Jung M.-Y."/>
            <person name="Rhee S.-K."/>
        </authorList>
    </citation>
    <scope>NUCLEOTIDE SEQUENCE [LARGE SCALE GENOMIC DNA]</scope>
    <source>
        <strain evidence="2">MY3</strain>
    </source>
</reference>